<proteinExistence type="predicted"/>
<dbReference type="Proteomes" id="UP000095042">
    <property type="component" value="Unassembled WGS sequence"/>
</dbReference>
<dbReference type="OrthoDB" id="7818259at2"/>
<dbReference type="SUPFAM" id="SSF50346">
    <property type="entry name" value="PRC-barrel domain"/>
    <property type="match status" value="1"/>
</dbReference>
<dbReference type="Gene3D" id="2.30.30.240">
    <property type="entry name" value="PRC-barrel domain"/>
    <property type="match status" value="1"/>
</dbReference>
<dbReference type="PANTHER" id="PTHR36505:SF1">
    <property type="entry name" value="BLR1072 PROTEIN"/>
    <property type="match status" value="1"/>
</dbReference>
<comment type="caution">
    <text evidence="3">The sequence shown here is derived from an EMBL/GenBank/DDBJ whole genome shotgun (WGS) entry which is preliminary data.</text>
</comment>
<evidence type="ECO:0000313" key="3">
    <source>
        <dbReference type="EMBL" id="ODS03689.1"/>
    </source>
</evidence>
<dbReference type="AlphaFoldDB" id="A0A1E3WCZ6"/>
<protein>
    <recommendedName>
        <fullName evidence="2">PRC-barrel domain-containing protein</fullName>
    </recommendedName>
</protein>
<dbReference type="RefSeq" id="WP_069623115.1">
    <property type="nucleotide sequence ID" value="NZ_LPWD01000064.1"/>
</dbReference>
<organism evidence="3 4">
    <name type="scientific">Methyloceanibacter marginalis</name>
    <dbReference type="NCBI Taxonomy" id="1774971"/>
    <lineage>
        <taxon>Bacteria</taxon>
        <taxon>Pseudomonadati</taxon>
        <taxon>Pseudomonadota</taxon>
        <taxon>Alphaproteobacteria</taxon>
        <taxon>Hyphomicrobiales</taxon>
        <taxon>Hyphomicrobiaceae</taxon>
        <taxon>Methyloceanibacter</taxon>
    </lineage>
</organism>
<evidence type="ECO:0000313" key="4">
    <source>
        <dbReference type="Proteomes" id="UP000095042"/>
    </source>
</evidence>
<dbReference type="InterPro" id="IPR027275">
    <property type="entry name" value="PRC-brl_dom"/>
</dbReference>
<name>A0A1E3WCZ6_9HYPH</name>
<dbReference type="InterPro" id="IPR011033">
    <property type="entry name" value="PRC_barrel-like_sf"/>
</dbReference>
<feature type="domain" description="PRC-barrel" evidence="2">
    <location>
        <begin position="67"/>
        <end position="125"/>
    </location>
</feature>
<sequence length="181" mass="19399">MEEPADPAEPIPDKSSEIAPPEDGVMPPLPKASELEKPMDHPEEAIEDSASLDQPIFGAKQEPDQWLASNMIGQSVVNADNDSIGHINDIVTNENGEIAAVLIGVGGFLGIGEKEVAVRYEDLTFNRDEAQNVTVVTTLTSGMLGSAPDYQRLSEQAVTVGENTSVIEKDEERLPSDPGVY</sequence>
<reference evidence="3 4" key="1">
    <citation type="journal article" date="2016" name="Environ. Microbiol.">
        <title>New Methyloceanibacter diversity from North Sea sediments includes methanotroph containing solely the soluble methane monooxygenase.</title>
        <authorList>
            <person name="Vekeman B."/>
            <person name="Kerckhof F.M."/>
            <person name="Cremers G."/>
            <person name="de Vos P."/>
            <person name="Vandamme P."/>
            <person name="Boon N."/>
            <person name="Op den Camp H.J."/>
            <person name="Heylen K."/>
        </authorList>
    </citation>
    <scope>NUCLEOTIDE SEQUENCE [LARGE SCALE GENOMIC DNA]</scope>
    <source>
        <strain evidence="3 4">R-67177</strain>
    </source>
</reference>
<dbReference type="Pfam" id="PF05239">
    <property type="entry name" value="PRC"/>
    <property type="match status" value="1"/>
</dbReference>
<evidence type="ECO:0000259" key="2">
    <source>
        <dbReference type="Pfam" id="PF05239"/>
    </source>
</evidence>
<evidence type="ECO:0000256" key="1">
    <source>
        <dbReference type="SAM" id="MobiDB-lite"/>
    </source>
</evidence>
<dbReference type="PANTHER" id="PTHR36505">
    <property type="entry name" value="BLR1072 PROTEIN"/>
    <property type="match status" value="1"/>
</dbReference>
<feature type="compositionally biased region" description="Basic and acidic residues" evidence="1">
    <location>
        <begin position="33"/>
        <end position="44"/>
    </location>
</feature>
<keyword evidence="4" id="KW-1185">Reference proteome</keyword>
<feature type="region of interest" description="Disordered" evidence="1">
    <location>
        <begin position="1"/>
        <end position="53"/>
    </location>
</feature>
<dbReference type="EMBL" id="LPWD01000064">
    <property type="protein sequence ID" value="ODS03689.1"/>
    <property type="molecule type" value="Genomic_DNA"/>
</dbReference>
<accession>A0A1E3WCZ6</accession>
<gene>
    <name evidence="3" type="ORF">AUC71_08285</name>
</gene>